<feature type="domain" description="C2H2-type" evidence="13">
    <location>
        <begin position="194"/>
        <end position="221"/>
    </location>
</feature>
<reference evidence="14" key="2">
    <citation type="submission" date="2025-08" db="UniProtKB">
        <authorList>
            <consortium name="Ensembl"/>
        </authorList>
    </citation>
    <scope>IDENTIFICATION</scope>
</reference>
<name>A0A452GGH8_9SAUR</name>
<reference evidence="14" key="3">
    <citation type="submission" date="2025-09" db="UniProtKB">
        <authorList>
            <consortium name="Ensembl"/>
        </authorList>
    </citation>
    <scope>IDENTIFICATION</scope>
</reference>
<evidence type="ECO:0000256" key="8">
    <source>
        <dbReference type="ARBA" id="ARBA00023125"/>
    </source>
</evidence>
<dbReference type="Gene3D" id="3.30.160.60">
    <property type="entry name" value="Classic Zinc Finger"/>
    <property type="match status" value="3"/>
</dbReference>
<accession>A0A452GGH8</accession>
<evidence type="ECO:0000256" key="5">
    <source>
        <dbReference type="ARBA" id="ARBA00022771"/>
    </source>
</evidence>
<dbReference type="SMART" id="SM00355">
    <property type="entry name" value="ZnF_C2H2"/>
    <property type="match status" value="2"/>
</dbReference>
<evidence type="ECO:0000256" key="6">
    <source>
        <dbReference type="ARBA" id="ARBA00022833"/>
    </source>
</evidence>
<dbReference type="GO" id="GO:0000981">
    <property type="term" value="F:DNA-binding transcription factor activity, RNA polymerase II-specific"/>
    <property type="evidence" value="ECO:0007669"/>
    <property type="project" value="TreeGrafter"/>
</dbReference>
<keyword evidence="3" id="KW-0479">Metal-binding</keyword>
<evidence type="ECO:0000256" key="4">
    <source>
        <dbReference type="ARBA" id="ARBA00022737"/>
    </source>
</evidence>
<protein>
    <recommendedName>
        <fullName evidence="13">C2H2-type domain-containing protein</fullName>
    </recommendedName>
</protein>
<dbReference type="SUPFAM" id="SSF57667">
    <property type="entry name" value="beta-beta-alpha zinc fingers"/>
    <property type="match status" value="2"/>
</dbReference>
<dbReference type="GO" id="GO:0005634">
    <property type="term" value="C:nucleus"/>
    <property type="evidence" value="ECO:0007669"/>
    <property type="project" value="UniProtKB-SubCell"/>
</dbReference>
<keyword evidence="15" id="KW-1185">Reference proteome</keyword>
<keyword evidence="4" id="KW-0677">Repeat</keyword>
<keyword evidence="6" id="KW-0862">Zinc</keyword>
<proteinExistence type="inferred from homology"/>
<dbReference type="STRING" id="38772.ENSGAGP00000000652"/>
<evidence type="ECO:0000256" key="9">
    <source>
        <dbReference type="ARBA" id="ARBA00023163"/>
    </source>
</evidence>
<dbReference type="Proteomes" id="UP000291020">
    <property type="component" value="Unassembled WGS sequence"/>
</dbReference>
<reference evidence="15" key="1">
    <citation type="journal article" date="2017" name="PLoS ONE">
        <title>The Agassiz's desert tortoise genome provides a resource for the conservation of a threatened species.</title>
        <authorList>
            <person name="Tollis M."/>
            <person name="DeNardo D.F."/>
            <person name="Cornelius J.A."/>
            <person name="Dolby G.A."/>
            <person name="Edwards T."/>
            <person name="Henen B.T."/>
            <person name="Karl A.E."/>
            <person name="Murphy R.W."/>
            <person name="Kusumi K."/>
        </authorList>
    </citation>
    <scope>NUCLEOTIDE SEQUENCE [LARGE SCALE GENOMIC DNA]</scope>
</reference>
<evidence type="ECO:0000313" key="14">
    <source>
        <dbReference type="Ensembl" id="ENSGAGP00000000652.1"/>
    </source>
</evidence>
<dbReference type="FunFam" id="3.30.160.60:FF:000212">
    <property type="entry name" value="zinc finger protein 382 isoform X2"/>
    <property type="match status" value="1"/>
</dbReference>
<dbReference type="Ensembl" id="ENSGAGT00000000733.1">
    <property type="protein sequence ID" value="ENSGAGP00000000652.1"/>
    <property type="gene ID" value="ENSGAGG00000000544.1"/>
</dbReference>
<dbReference type="GO" id="GO:0000978">
    <property type="term" value="F:RNA polymerase II cis-regulatory region sequence-specific DNA binding"/>
    <property type="evidence" value="ECO:0007669"/>
    <property type="project" value="TreeGrafter"/>
</dbReference>
<evidence type="ECO:0000256" key="2">
    <source>
        <dbReference type="ARBA" id="ARBA00006991"/>
    </source>
</evidence>
<evidence type="ECO:0000256" key="10">
    <source>
        <dbReference type="ARBA" id="ARBA00023242"/>
    </source>
</evidence>
<keyword evidence="8" id="KW-0238">DNA-binding</keyword>
<dbReference type="InterPro" id="IPR036236">
    <property type="entry name" value="Znf_C2H2_sf"/>
</dbReference>
<evidence type="ECO:0000313" key="15">
    <source>
        <dbReference type="Proteomes" id="UP000291020"/>
    </source>
</evidence>
<evidence type="ECO:0000256" key="11">
    <source>
        <dbReference type="PROSITE-ProRule" id="PRU00042"/>
    </source>
</evidence>
<dbReference type="PROSITE" id="PS00028">
    <property type="entry name" value="ZINC_FINGER_C2H2_1"/>
    <property type="match status" value="2"/>
</dbReference>
<evidence type="ECO:0000259" key="13">
    <source>
        <dbReference type="PROSITE" id="PS50157"/>
    </source>
</evidence>
<feature type="region of interest" description="Disordered" evidence="12">
    <location>
        <begin position="135"/>
        <end position="155"/>
    </location>
</feature>
<evidence type="ECO:0000256" key="3">
    <source>
        <dbReference type="ARBA" id="ARBA00022723"/>
    </source>
</evidence>
<keyword evidence="9" id="KW-0804">Transcription</keyword>
<organism evidence="14 15">
    <name type="scientific">Gopherus agassizii</name>
    <name type="common">Agassiz's desert tortoise</name>
    <dbReference type="NCBI Taxonomy" id="38772"/>
    <lineage>
        <taxon>Eukaryota</taxon>
        <taxon>Metazoa</taxon>
        <taxon>Chordata</taxon>
        <taxon>Craniata</taxon>
        <taxon>Vertebrata</taxon>
        <taxon>Euteleostomi</taxon>
        <taxon>Archelosauria</taxon>
        <taxon>Testudinata</taxon>
        <taxon>Testudines</taxon>
        <taxon>Cryptodira</taxon>
        <taxon>Durocryptodira</taxon>
        <taxon>Testudinoidea</taxon>
        <taxon>Testudinidae</taxon>
        <taxon>Gopherus</taxon>
    </lineage>
</organism>
<dbReference type="PANTHER" id="PTHR23226">
    <property type="entry name" value="ZINC FINGER AND SCAN DOMAIN-CONTAINING"/>
    <property type="match status" value="1"/>
</dbReference>
<evidence type="ECO:0000256" key="7">
    <source>
        <dbReference type="ARBA" id="ARBA00023015"/>
    </source>
</evidence>
<feature type="compositionally biased region" description="Basic and acidic residues" evidence="12">
    <location>
        <begin position="135"/>
        <end position="152"/>
    </location>
</feature>
<evidence type="ECO:0000256" key="1">
    <source>
        <dbReference type="ARBA" id="ARBA00004123"/>
    </source>
</evidence>
<comment type="subcellular location">
    <subcellularLocation>
        <location evidence="1">Nucleus</location>
    </subcellularLocation>
</comment>
<dbReference type="GO" id="GO:0008270">
    <property type="term" value="F:zinc ion binding"/>
    <property type="evidence" value="ECO:0007669"/>
    <property type="project" value="UniProtKB-KW"/>
</dbReference>
<dbReference type="PANTHER" id="PTHR23226:SF416">
    <property type="entry name" value="FI01424P"/>
    <property type="match status" value="1"/>
</dbReference>
<keyword evidence="7" id="KW-0805">Transcription regulation</keyword>
<dbReference type="PROSITE" id="PS50157">
    <property type="entry name" value="ZINC_FINGER_C2H2_2"/>
    <property type="match status" value="2"/>
</dbReference>
<evidence type="ECO:0000256" key="12">
    <source>
        <dbReference type="SAM" id="MobiDB-lite"/>
    </source>
</evidence>
<dbReference type="AlphaFoldDB" id="A0A452GGH8"/>
<dbReference type="FunFam" id="3.30.160.60:FF:002343">
    <property type="entry name" value="Zinc finger protein 33A"/>
    <property type="match status" value="2"/>
</dbReference>
<dbReference type="Pfam" id="PF00096">
    <property type="entry name" value="zf-C2H2"/>
    <property type="match status" value="2"/>
</dbReference>
<feature type="domain" description="C2H2-type" evidence="13">
    <location>
        <begin position="166"/>
        <end position="193"/>
    </location>
</feature>
<sequence>SPRGFTISCQTEQPGFRKMKDGSVKFSLSQSPHQLLCRVSPFCRSPSLPSPQHRGQRLSRFFLFIPAANGMMRENEVNSLLEGPEPGEAHGTLLGRSRGNFSQSCEHEKACGNQGWSERHLGNQPEKEVGRFHVSEDARNSTKQQPSREHSHLISHRKIHMGEKLYKCLVCGKSFNQSSNLISHRRIHTGEKPYKCLICEKSFIQSSQLNRHERTHMGEKPYKCVECGKSFIQSGGKLGCQGVLSTH</sequence>
<dbReference type="InterPro" id="IPR013087">
    <property type="entry name" value="Znf_C2H2_type"/>
</dbReference>
<keyword evidence="10" id="KW-0539">Nucleus</keyword>
<keyword evidence="5 11" id="KW-0863">Zinc-finger</keyword>
<comment type="similarity">
    <text evidence="2">Belongs to the krueppel C2H2-type zinc-finger protein family.</text>
</comment>